<comment type="caution">
    <text evidence="2">The sequence shown here is derived from an EMBL/GenBank/DDBJ whole genome shotgun (WGS) entry which is preliminary data.</text>
</comment>
<evidence type="ECO:0000313" key="3">
    <source>
        <dbReference type="Proteomes" id="UP000266389"/>
    </source>
</evidence>
<keyword evidence="1" id="KW-1133">Transmembrane helix</keyword>
<reference evidence="2 3" key="1">
    <citation type="journal article" date="2011" name="ISME J.">
        <title>Community ecology of hot spring cyanobacterial mats: predominant populations and their functional potential.</title>
        <authorList>
            <person name="Klatt C.G."/>
            <person name="Wood J.M."/>
            <person name="Rusch D.B."/>
            <person name="Bateson M.M."/>
            <person name="Hamamura N."/>
            <person name="Heidelberg J.F."/>
            <person name="Grossman A.R."/>
            <person name="Bhaya D."/>
            <person name="Cohan F.M."/>
            <person name="Kuhl M."/>
            <person name="Bryant D.A."/>
            <person name="Ward D.M."/>
        </authorList>
    </citation>
    <scope>NUCLEOTIDE SEQUENCE [LARGE SCALE GENOMIC DNA]</scope>
    <source>
        <strain evidence="2">OS</strain>
    </source>
</reference>
<evidence type="ECO:0000313" key="2">
    <source>
        <dbReference type="EMBL" id="RFM22815.1"/>
    </source>
</evidence>
<keyword evidence="1" id="KW-0812">Transmembrane</keyword>
<feature type="transmembrane region" description="Helical" evidence="1">
    <location>
        <begin position="121"/>
        <end position="140"/>
    </location>
</feature>
<dbReference type="AlphaFoldDB" id="A0A395LVS6"/>
<sequence>MYSLLLLLHVSCFALWFGAVAASALVIRTLQPRLTNASSGAHDAELLRAYIRQEVKLVDVAFFGVFVTGILLAQFFVGWSVWSFVKLSLYMVQFLATMFYIRQYIRPLTYPCSLLQYRKWYGVFAIAFTFFLLTLSWTYFGR</sequence>
<name>A0A395LVS6_9BACT</name>
<organism evidence="2 3">
    <name type="scientific">Candidatus Thermochlorobacter aerophilus</name>
    <dbReference type="NCBI Taxonomy" id="1868324"/>
    <lineage>
        <taxon>Bacteria</taxon>
        <taxon>Pseudomonadati</taxon>
        <taxon>Chlorobiota</taxon>
        <taxon>Chlorobiia</taxon>
        <taxon>Chlorobiales</taxon>
        <taxon>Candidatus Thermochlorobacteriaceae</taxon>
        <taxon>Candidatus Thermochlorobacter</taxon>
    </lineage>
</organism>
<feature type="transmembrane region" description="Helical" evidence="1">
    <location>
        <begin position="57"/>
        <end position="77"/>
    </location>
</feature>
<evidence type="ECO:0008006" key="4">
    <source>
        <dbReference type="Google" id="ProtNLM"/>
    </source>
</evidence>
<evidence type="ECO:0000256" key="1">
    <source>
        <dbReference type="SAM" id="Phobius"/>
    </source>
</evidence>
<feature type="transmembrane region" description="Helical" evidence="1">
    <location>
        <begin position="6"/>
        <end position="27"/>
    </location>
</feature>
<gene>
    <name evidence="2" type="ORF">D0433_14295</name>
</gene>
<keyword evidence="1" id="KW-0472">Membrane</keyword>
<dbReference type="Proteomes" id="UP000266389">
    <property type="component" value="Unassembled WGS sequence"/>
</dbReference>
<dbReference type="EMBL" id="PHFL01000075">
    <property type="protein sequence ID" value="RFM22815.1"/>
    <property type="molecule type" value="Genomic_DNA"/>
</dbReference>
<accession>A0A395LVS6</accession>
<proteinExistence type="predicted"/>
<protein>
    <recommendedName>
        <fullName evidence="4">Protoporphyrinogen IX oxidase</fullName>
    </recommendedName>
</protein>